<dbReference type="OrthoDB" id="337929at2"/>
<dbReference type="GO" id="GO:0003677">
    <property type="term" value="F:DNA binding"/>
    <property type="evidence" value="ECO:0007669"/>
    <property type="project" value="UniProtKB-UniRule"/>
</dbReference>
<evidence type="ECO:0000256" key="2">
    <source>
        <dbReference type="HAMAP-Rule" id="MF_00274"/>
    </source>
</evidence>
<sequence>MGIFDQIKNLKEVYSQMGNIQEKQAELQKRLSTLQVTASSGAGMVEVTANAEGTIVNIKINPVVFVPSEQKLVEDLILSATNEALRKAKEAMAYEMKNVFGFNPKDFESMFQQNQ</sequence>
<dbReference type="GO" id="GO:0043590">
    <property type="term" value="C:bacterial nucleoid"/>
    <property type="evidence" value="ECO:0007669"/>
    <property type="project" value="UniProtKB-UniRule"/>
</dbReference>
<comment type="subcellular location">
    <subcellularLocation>
        <location evidence="2">Cytoplasm</location>
        <location evidence="2">Nucleoid</location>
    </subcellularLocation>
</comment>
<keyword evidence="2" id="KW-0963">Cytoplasm</keyword>
<comment type="caution">
    <text evidence="3">The sequence shown here is derived from an EMBL/GenBank/DDBJ whole genome shotgun (WGS) entry which is preliminary data.</text>
</comment>
<protein>
    <recommendedName>
        <fullName evidence="2">Nucleoid-associated protein LPTSP4_28840</fullName>
    </recommendedName>
</protein>
<proteinExistence type="inferred from homology"/>
<evidence type="ECO:0000313" key="4">
    <source>
        <dbReference type="Proteomes" id="UP000245133"/>
    </source>
</evidence>
<gene>
    <name evidence="3" type="ORF">LPTSP4_28840</name>
</gene>
<dbReference type="PANTHER" id="PTHR33449">
    <property type="entry name" value="NUCLEOID-ASSOCIATED PROTEIN YBAB"/>
    <property type="match status" value="1"/>
</dbReference>
<dbReference type="HAMAP" id="MF_00274">
    <property type="entry name" value="DNA_YbaB_EbfC"/>
    <property type="match status" value="1"/>
</dbReference>
<dbReference type="AlphaFoldDB" id="A0A2P2E382"/>
<dbReference type="GO" id="GO:0005829">
    <property type="term" value="C:cytosol"/>
    <property type="evidence" value="ECO:0007669"/>
    <property type="project" value="TreeGrafter"/>
</dbReference>
<dbReference type="EMBL" id="BFBB01000008">
    <property type="protein sequence ID" value="GBF51352.1"/>
    <property type="molecule type" value="Genomic_DNA"/>
</dbReference>
<dbReference type="InterPro" id="IPR004401">
    <property type="entry name" value="YbaB/EbfC"/>
</dbReference>
<dbReference type="Pfam" id="PF02575">
    <property type="entry name" value="YbaB_DNA_bd"/>
    <property type="match status" value="1"/>
</dbReference>
<organism evidence="3 4">
    <name type="scientific">Leptospira ryugenii</name>
    <dbReference type="NCBI Taxonomy" id="1917863"/>
    <lineage>
        <taxon>Bacteria</taxon>
        <taxon>Pseudomonadati</taxon>
        <taxon>Spirochaetota</taxon>
        <taxon>Spirochaetia</taxon>
        <taxon>Leptospirales</taxon>
        <taxon>Leptospiraceae</taxon>
        <taxon>Leptospira</taxon>
    </lineage>
</organism>
<accession>A0A2P2E382</accession>
<dbReference type="Gene3D" id="3.30.1310.10">
    <property type="entry name" value="Nucleoid-associated protein YbaB-like domain"/>
    <property type="match status" value="1"/>
</dbReference>
<name>A0A2P2E382_9LEPT</name>
<dbReference type="NCBIfam" id="TIGR00103">
    <property type="entry name" value="DNA_YbaB_EbfC"/>
    <property type="match status" value="1"/>
</dbReference>
<evidence type="ECO:0000256" key="1">
    <source>
        <dbReference type="ARBA" id="ARBA00023125"/>
    </source>
</evidence>
<comment type="subunit">
    <text evidence="2">Homodimer.</text>
</comment>
<keyword evidence="4" id="KW-1185">Reference proteome</keyword>
<dbReference type="InterPro" id="IPR036894">
    <property type="entry name" value="YbaB-like_sf"/>
</dbReference>
<dbReference type="PANTHER" id="PTHR33449:SF1">
    <property type="entry name" value="NUCLEOID-ASSOCIATED PROTEIN YBAB"/>
    <property type="match status" value="1"/>
</dbReference>
<evidence type="ECO:0000313" key="3">
    <source>
        <dbReference type="EMBL" id="GBF51352.1"/>
    </source>
</evidence>
<comment type="function">
    <text evidence="2">Binds to DNA and alters its conformation. May be involved in regulation of gene expression, nucleoid organization and DNA protection.</text>
</comment>
<dbReference type="PIRSF" id="PIRSF004555">
    <property type="entry name" value="UCP004555"/>
    <property type="match status" value="1"/>
</dbReference>
<reference evidence="3 4" key="1">
    <citation type="submission" date="2018-02" db="EMBL/GenBank/DDBJ databases">
        <title>Novel Leptospira species isolated from soil and water in Japan.</title>
        <authorList>
            <person name="Nakao R."/>
            <person name="Masuzawa T."/>
        </authorList>
    </citation>
    <scope>NUCLEOTIDE SEQUENCE [LARGE SCALE GENOMIC DNA]</scope>
    <source>
        <strain evidence="3 4">YH101</strain>
    </source>
</reference>
<keyword evidence="1 2" id="KW-0238">DNA-binding</keyword>
<comment type="similarity">
    <text evidence="2">Belongs to the YbaB/EbfC family.</text>
</comment>
<dbReference type="SUPFAM" id="SSF82607">
    <property type="entry name" value="YbaB-like"/>
    <property type="match status" value="1"/>
</dbReference>
<dbReference type="Proteomes" id="UP000245133">
    <property type="component" value="Unassembled WGS sequence"/>
</dbReference>